<organism evidence="1 2">
    <name type="scientific">Pseudoalteromonas lipolytica</name>
    <dbReference type="NCBI Taxonomy" id="570156"/>
    <lineage>
        <taxon>Bacteria</taxon>
        <taxon>Pseudomonadati</taxon>
        <taxon>Pseudomonadota</taxon>
        <taxon>Gammaproteobacteria</taxon>
        <taxon>Alteromonadales</taxon>
        <taxon>Pseudoalteromonadaceae</taxon>
        <taxon>Pseudoalteromonas</taxon>
    </lineage>
</organism>
<evidence type="ECO:0000313" key="2">
    <source>
        <dbReference type="Proteomes" id="UP001377972"/>
    </source>
</evidence>
<dbReference type="RefSeq" id="WP_228482589.1">
    <property type="nucleotide sequence ID" value="NZ_JAQPZS010000004.1"/>
</dbReference>
<dbReference type="SUPFAM" id="SSF53756">
    <property type="entry name" value="UDP-Glycosyltransferase/glycogen phosphorylase"/>
    <property type="match status" value="1"/>
</dbReference>
<keyword evidence="2" id="KW-1185">Reference proteome</keyword>
<dbReference type="Proteomes" id="UP001377972">
    <property type="component" value="Unassembled WGS sequence"/>
</dbReference>
<name>A0ABU8STF0_9GAMM</name>
<dbReference type="Gene3D" id="3.40.50.12580">
    <property type="match status" value="1"/>
</dbReference>
<protein>
    <submittedName>
        <fullName evidence="1">CDP-glycerol glycerophosphotransferase family protein</fullName>
    </submittedName>
</protein>
<dbReference type="Pfam" id="PF04464">
    <property type="entry name" value="Glyphos_transf"/>
    <property type="match status" value="1"/>
</dbReference>
<proteinExistence type="predicted"/>
<evidence type="ECO:0000313" key="1">
    <source>
        <dbReference type="EMBL" id="MEJ6495660.1"/>
    </source>
</evidence>
<dbReference type="InterPro" id="IPR007554">
    <property type="entry name" value="Glycerophosphate_synth"/>
</dbReference>
<dbReference type="EMBL" id="JAQPZS010000004">
    <property type="protein sequence ID" value="MEJ6495660.1"/>
    <property type="molecule type" value="Genomic_DNA"/>
</dbReference>
<reference evidence="1 2" key="1">
    <citation type="submission" date="2023-01" db="EMBL/GenBank/DDBJ databases">
        <title>Trichodesmium-associated heterotrophic epibiont bacteria.</title>
        <authorList>
            <person name="Cleveland C.S."/>
            <person name="Webb E.A."/>
        </authorList>
    </citation>
    <scope>NUCLEOTIDE SEQUENCE [LARGE SCALE GENOMIC DNA]</scope>
    <source>
        <strain evidence="1 2">USCH2</strain>
    </source>
</reference>
<dbReference type="InterPro" id="IPR043148">
    <property type="entry name" value="TagF_C"/>
</dbReference>
<comment type="caution">
    <text evidence="1">The sequence shown here is derived from an EMBL/GenBank/DDBJ whole genome shotgun (WGS) entry which is preliminary data.</text>
</comment>
<accession>A0ABU8STF0</accession>
<gene>
    <name evidence="1" type="ORF">PQI24_06440</name>
</gene>
<sequence length="356" mass="41717">MMQLYFDVQHLYYIPQYLPVLKELKEKGHKVSMVFYKEQDECSRAVCCDFIDKNAIVAKWLTSASETFDFYQNSDADWVVFGNTFVGAENLNKKTVLMQHGIGPKQCYYDVSNNKMTVRFVEGEHRLQRLKMLYPEGNFIDSGYAKLDPIINQTLGTINLKNLGLDPTKKTLLYAPTFYPSSLECFSDDFPEHFDEFNIIVKPHFFSLFKKKYKKQRLKLDKWANAKNVYLANEYDFDLTPFLELADIMISDASSAIFEFAALEKPVIWCDFYKLRWSYRGIFSYRLKARLDEDIKYFNELCARAGSYKDLKYLLSSSFNESAEFKEKRKEIVYKLAGITDGHSAKRIVSYLEEHQ</sequence>